<dbReference type="PANTHER" id="PTHR24112:SF9">
    <property type="entry name" value="PROTEIN PHOSPHATASE 1 REGULATORY SUBUNIT 37"/>
    <property type="match status" value="1"/>
</dbReference>
<reference evidence="4 5" key="1">
    <citation type="journal article" date="2012" name="Genome Biol.">
        <title>Genome and low-iron response of an oceanic diatom adapted to chronic iron limitation.</title>
        <authorList>
            <person name="Lommer M."/>
            <person name="Specht M."/>
            <person name="Roy A.S."/>
            <person name="Kraemer L."/>
            <person name="Andreson R."/>
            <person name="Gutowska M.A."/>
            <person name="Wolf J."/>
            <person name="Bergner S.V."/>
            <person name="Schilhabel M.B."/>
            <person name="Klostermeier U.C."/>
            <person name="Beiko R.G."/>
            <person name="Rosenstiel P."/>
            <person name="Hippler M."/>
            <person name="Laroche J."/>
        </authorList>
    </citation>
    <scope>NUCLEOTIDE SEQUENCE [LARGE SCALE GENOMIC DNA]</scope>
    <source>
        <strain evidence="4 5">CCMP1005</strain>
    </source>
</reference>
<protein>
    <submittedName>
        <fullName evidence="4">Uncharacterized protein</fullName>
    </submittedName>
</protein>
<keyword evidence="2" id="KW-0677">Repeat</keyword>
<organism evidence="4 5">
    <name type="scientific">Thalassiosira oceanica</name>
    <name type="common">Marine diatom</name>
    <dbReference type="NCBI Taxonomy" id="159749"/>
    <lineage>
        <taxon>Eukaryota</taxon>
        <taxon>Sar</taxon>
        <taxon>Stramenopiles</taxon>
        <taxon>Ochrophyta</taxon>
        <taxon>Bacillariophyta</taxon>
        <taxon>Coscinodiscophyceae</taxon>
        <taxon>Thalassiosirophycidae</taxon>
        <taxon>Thalassiosirales</taxon>
        <taxon>Thalassiosiraceae</taxon>
        <taxon>Thalassiosira</taxon>
    </lineage>
</organism>
<dbReference type="Gene3D" id="3.80.10.10">
    <property type="entry name" value="Ribonuclease Inhibitor"/>
    <property type="match status" value="2"/>
</dbReference>
<dbReference type="InterPro" id="IPR032675">
    <property type="entry name" value="LRR_dom_sf"/>
</dbReference>
<accession>K0T4E1</accession>
<comment type="caution">
    <text evidence="4">The sequence shown here is derived from an EMBL/GenBank/DDBJ whole genome shotgun (WGS) entry which is preliminary data.</text>
</comment>
<dbReference type="eggNOG" id="KOG4308">
    <property type="taxonomic scope" value="Eukaryota"/>
</dbReference>
<evidence type="ECO:0000256" key="2">
    <source>
        <dbReference type="ARBA" id="ARBA00022737"/>
    </source>
</evidence>
<feature type="coiled-coil region" evidence="3">
    <location>
        <begin position="16"/>
        <end position="57"/>
    </location>
</feature>
<dbReference type="AlphaFoldDB" id="K0T4E1"/>
<dbReference type="OrthoDB" id="120976at2759"/>
<evidence type="ECO:0000256" key="1">
    <source>
        <dbReference type="ARBA" id="ARBA00022614"/>
    </source>
</evidence>
<proteinExistence type="predicted"/>
<dbReference type="SUPFAM" id="SSF52047">
    <property type="entry name" value="RNI-like"/>
    <property type="match status" value="1"/>
</dbReference>
<name>K0T4E1_THAOC</name>
<evidence type="ECO:0000313" key="5">
    <source>
        <dbReference type="Proteomes" id="UP000266841"/>
    </source>
</evidence>
<dbReference type="Proteomes" id="UP000266841">
    <property type="component" value="Unassembled WGS sequence"/>
</dbReference>
<sequence>MDMIVDEINGECLPFLGQLQRQIEDLQRNQSNMQNEIELLRHDNDLLNERCASLEIAIADKELIVENEIELLKSRCSSLEKNSTTLDKSVQVLKHDTKWEYSAQVMSDSYWFWSENHDDADYVSEVNRFLNNMKEKTIYLRRIAYDDNGFHQVKLGIYLENLVMYDDAFDLHWKEFCSSILLLPWTLGGLDLNISNIQLTPEIIRAISDASSGKLNGLILQSNEFTEPPDCVFEIGELIKENCALTSFQMQYNDIGLEEARMLGEVLSHCRRHNNKQSHFTVQIQNCCSDDDGQNGYELLCKLIEQKNDIPSLGYDQLDLRNNGIQTLGQTHLSECLESGMIELGDLDLQNNRLNDEDAISIANALRYNREETLRISLRGNLITETGWNALMNVCYNPSSISSVVESNHTCRIDTGHSTSLFVNLYGNNIGYNLDKRLSAKL</sequence>
<evidence type="ECO:0000313" key="4">
    <source>
        <dbReference type="EMBL" id="EJK68211.1"/>
    </source>
</evidence>
<keyword evidence="1" id="KW-0433">Leucine-rich repeat</keyword>
<dbReference type="PANTHER" id="PTHR24112">
    <property type="entry name" value="LEUCINE-RICH REPEAT, ISOFORM F-RELATED"/>
    <property type="match status" value="1"/>
</dbReference>
<gene>
    <name evidence="4" type="ORF">THAOC_10631</name>
</gene>
<evidence type="ECO:0000256" key="3">
    <source>
        <dbReference type="SAM" id="Coils"/>
    </source>
</evidence>
<dbReference type="Gene3D" id="1.20.5.1160">
    <property type="entry name" value="Vasodilator-stimulated phosphoprotein"/>
    <property type="match status" value="1"/>
</dbReference>
<keyword evidence="5" id="KW-1185">Reference proteome</keyword>
<dbReference type="InterPro" id="IPR051279">
    <property type="entry name" value="PP1-Reg/Actin-Interact_Protein"/>
</dbReference>
<keyword evidence="3" id="KW-0175">Coiled coil</keyword>
<dbReference type="SMART" id="SM00368">
    <property type="entry name" value="LRR_RI"/>
    <property type="match status" value="3"/>
</dbReference>
<dbReference type="EMBL" id="AGNL01011764">
    <property type="protein sequence ID" value="EJK68211.1"/>
    <property type="molecule type" value="Genomic_DNA"/>
</dbReference>